<dbReference type="GO" id="GO:0019867">
    <property type="term" value="C:outer membrane"/>
    <property type="evidence" value="ECO:0007669"/>
    <property type="project" value="InterPro"/>
</dbReference>
<keyword evidence="2" id="KW-0472">Membrane</keyword>
<protein>
    <recommendedName>
        <fullName evidence="3">Bacterial surface antigen (D15) domain-containing protein</fullName>
    </recommendedName>
</protein>
<evidence type="ECO:0000256" key="2">
    <source>
        <dbReference type="ARBA" id="ARBA00023136"/>
    </source>
</evidence>
<name>X1P076_9ZZZZ</name>
<gene>
    <name evidence="4" type="ORF">S06H3_57774</name>
</gene>
<evidence type="ECO:0000259" key="3">
    <source>
        <dbReference type="Pfam" id="PF01103"/>
    </source>
</evidence>
<evidence type="ECO:0000313" key="4">
    <source>
        <dbReference type="EMBL" id="GAI49702.1"/>
    </source>
</evidence>
<accession>X1P076</accession>
<feature type="domain" description="Bacterial surface antigen (D15)" evidence="3">
    <location>
        <begin position="7"/>
        <end position="43"/>
    </location>
</feature>
<reference evidence="4" key="1">
    <citation type="journal article" date="2014" name="Front. Microbiol.">
        <title>High frequency of phylogenetically diverse reductive dehalogenase-homologous genes in deep subseafloor sedimentary metagenomes.</title>
        <authorList>
            <person name="Kawai M."/>
            <person name="Futagami T."/>
            <person name="Toyoda A."/>
            <person name="Takaki Y."/>
            <person name="Nishi S."/>
            <person name="Hori S."/>
            <person name="Arai W."/>
            <person name="Tsubouchi T."/>
            <person name="Morono Y."/>
            <person name="Uchiyama I."/>
            <person name="Ito T."/>
            <person name="Fujiyama A."/>
            <person name="Inagaki F."/>
            <person name="Takami H."/>
        </authorList>
    </citation>
    <scope>NUCLEOTIDE SEQUENCE</scope>
    <source>
        <strain evidence="4">Expedition CK06-06</strain>
    </source>
</reference>
<comment type="caution">
    <text evidence="4">The sequence shown here is derived from an EMBL/GenBank/DDBJ whole genome shotgun (WGS) entry which is preliminary data.</text>
</comment>
<feature type="non-terminal residue" evidence="4">
    <location>
        <position position="1"/>
    </location>
</feature>
<dbReference type="Gene3D" id="2.40.160.50">
    <property type="entry name" value="membrane protein fhac: a member of the omp85/tpsb transporter family"/>
    <property type="match status" value="1"/>
</dbReference>
<evidence type="ECO:0000256" key="1">
    <source>
        <dbReference type="ARBA" id="ARBA00004370"/>
    </source>
</evidence>
<comment type="subcellular location">
    <subcellularLocation>
        <location evidence="1">Membrane</location>
    </subcellularLocation>
</comment>
<dbReference type="InterPro" id="IPR000184">
    <property type="entry name" value="Bac_surfAg_D15"/>
</dbReference>
<organism evidence="4">
    <name type="scientific">marine sediment metagenome</name>
    <dbReference type="NCBI Taxonomy" id="412755"/>
    <lineage>
        <taxon>unclassified sequences</taxon>
        <taxon>metagenomes</taxon>
        <taxon>ecological metagenomes</taxon>
    </lineage>
</organism>
<dbReference type="AlphaFoldDB" id="X1P076"/>
<dbReference type="EMBL" id="BARV01037329">
    <property type="protein sequence ID" value="GAI49702.1"/>
    <property type="molecule type" value="Genomic_DNA"/>
</dbReference>
<proteinExistence type="predicted"/>
<dbReference type="Pfam" id="PF01103">
    <property type="entry name" value="Omp85"/>
    <property type="match status" value="1"/>
</dbReference>
<sequence>SGVLPEDTNEGWTNSFTPSIIYDTRDDVFDPTSGWYHTFSPENSFES</sequence>